<comment type="similarity">
    <text evidence="2">Belongs to the autoinducer-2 exporter (AI-2E) (TC 2.A.86) family.</text>
</comment>
<dbReference type="Pfam" id="PF01594">
    <property type="entry name" value="AI-2E_transport"/>
    <property type="match status" value="1"/>
</dbReference>
<dbReference type="RefSeq" id="WP_083713139.1">
    <property type="nucleotide sequence ID" value="NZ_CP019082.1"/>
</dbReference>
<dbReference type="STRING" id="1387353.BSF38_04157"/>
<feature type="transmembrane region" description="Helical" evidence="9">
    <location>
        <begin position="209"/>
        <end position="230"/>
    </location>
</feature>
<feature type="transmembrane region" description="Helical" evidence="9">
    <location>
        <begin position="304"/>
        <end position="323"/>
    </location>
</feature>
<evidence type="ECO:0000256" key="1">
    <source>
        <dbReference type="ARBA" id="ARBA00004651"/>
    </source>
</evidence>
<feature type="compositionally biased region" description="Low complexity" evidence="8">
    <location>
        <begin position="364"/>
        <end position="374"/>
    </location>
</feature>
<feature type="compositionally biased region" description="Polar residues" evidence="8">
    <location>
        <begin position="380"/>
        <end position="389"/>
    </location>
</feature>
<feature type="transmembrane region" description="Helical" evidence="9">
    <location>
        <begin position="148"/>
        <end position="167"/>
    </location>
</feature>
<dbReference type="GO" id="GO:0005886">
    <property type="term" value="C:plasma membrane"/>
    <property type="evidence" value="ECO:0007669"/>
    <property type="project" value="UniProtKB-SubCell"/>
</dbReference>
<evidence type="ECO:0000256" key="6">
    <source>
        <dbReference type="ARBA" id="ARBA00022989"/>
    </source>
</evidence>
<dbReference type="KEGG" id="pbor:BSF38_04157"/>
<dbReference type="Proteomes" id="UP000186309">
    <property type="component" value="Chromosome"/>
</dbReference>
<keyword evidence="7 9" id="KW-0472">Membrane</keyword>
<evidence type="ECO:0000256" key="9">
    <source>
        <dbReference type="SAM" id="Phobius"/>
    </source>
</evidence>
<organism evidence="10 11">
    <name type="scientific">Paludisphaera borealis</name>
    <dbReference type="NCBI Taxonomy" id="1387353"/>
    <lineage>
        <taxon>Bacteria</taxon>
        <taxon>Pseudomonadati</taxon>
        <taxon>Planctomycetota</taxon>
        <taxon>Planctomycetia</taxon>
        <taxon>Isosphaerales</taxon>
        <taxon>Isosphaeraceae</taxon>
        <taxon>Paludisphaera</taxon>
    </lineage>
</organism>
<accession>A0A1U7CUM3</accession>
<dbReference type="PANTHER" id="PTHR21716:SF53">
    <property type="entry name" value="PERMEASE PERM-RELATED"/>
    <property type="match status" value="1"/>
</dbReference>
<keyword evidence="6 9" id="KW-1133">Transmembrane helix</keyword>
<keyword evidence="3" id="KW-0813">Transport</keyword>
<dbReference type="InterPro" id="IPR002549">
    <property type="entry name" value="AI-2E-like"/>
</dbReference>
<keyword evidence="4" id="KW-1003">Cell membrane</keyword>
<gene>
    <name evidence="10" type="primary">tqsA_1</name>
    <name evidence="10" type="ORF">BSF38_04157</name>
</gene>
<evidence type="ECO:0000256" key="8">
    <source>
        <dbReference type="SAM" id="MobiDB-lite"/>
    </source>
</evidence>
<feature type="transmembrane region" description="Helical" evidence="9">
    <location>
        <begin position="236"/>
        <end position="259"/>
    </location>
</feature>
<reference evidence="11" key="1">
    <citation type="submission" date="2016-12" db="EMBL/GenBank/DDBJ databases">
        <title>Comparative genomics of four Isosphaeraceae planctomycetes: a common pool of plasmids and glycoside hydrolase genes.</title>
        <authorList>
            <person name="Ivanova A."/>
        </authorList>
    </citation>
    <scope>NUCLEOTIDE SEQUENCE [LARGE SCALE GENOMIC DNA]</scope>
    <source>
        <strain evidence="11">PX4</strain>
    </source>
</reference>
<comment type="subcellular location">
    <subcellularLocation>
        <location evidence="1">Cell membrane</location>
        <topology evidence="1">Multi-pass membrane protein</topology>
    </subcellularLocation>
</comment>
<evidence type="ECO:0000313" key="11">
    <source>
        <dbReference type="Proteomes" id="UP000186309"/>
    </source>
</evidence>
<feature type="transmembrane region" description="Helical" evidence="9">
    <location>
        <begin position="33"/>
        <end position="51"/>
    </location>
</feature>
<keyword evidence="5 9" id="KW-0812">Transmembrane</keyword>
<evidence type="ECO:0000256" key="4">
    <source>
        <dbReference type="ARBA" id="ARBA00022475"/>
    </source>
</evidence>
<dbReference type="AlphaFoldDB" id="A0A1U7CUM3"/>
<sequence>MDRAAKYAASSQVILAVLGVVGALYLLKTILAPIAFALMLACILSPVANFFRRWFPFGPMGALGFFLMLVLGAIYLASLTAESLVHAANTLPSDIERLAGQVSARITDLIRDQPYLRVILPEPGTIDRLGDTNRALLIEKLSLGLTDFTAWVVQGFIVLVLVIFLLIESDMLSSKVLRFFARTPESARSAHLILDQVTRKIRAYLIARTIINLGLGLVVALGLWVLGVNFALPLGLFAAVTNFIPYIGQLAGGALPTLIALGQSGSLGDGLIVAAMYLAVVGIEGYVVTPMVMGKSLDLNGTTVLIACLFWGYIWGLSGLILAMPITASLKLVCQTVPELNRWAELMSVDWQSPSPADTRKPAAADADFSNASAEPAPASKTSEPSAVG</sequence>
<feature type="transmembrane region" description="Helical" evidence="9">
    <location>
        <begin position="7"/>
        <end position="27"/>
    </location>
</feature>
<dbReference type="EMBL" id="CP019082">
    <property type="protein sequence ID" value="APW62608.1"/>
    <property type="molecule type" value="Genomic_DNA"/>
</dbReference>
<feature type="region of interest" description="Disordered" evidence="8">
    <location>
        <begin position="352"/>
        <end position="389"/>
    </location>
</feature>
<name>A0A1U7CUM3_9BACT</name>
<keyword evidence="11" id="KW-1185">Reference proteome</keyword>
<evidence type="ECO:0000256" key="5">
    <source>
        <dbReference type="ARBA" id="ARBA00022692"/>
    </source>
</evidence>
<evidence type="ECO:0000256" key="3">
    <source>
        <dbReference type="ARBA" id="ARBA00022448"/>
    </source>
</evidence>
<protein>
    <submittedName>
        <fullName evidence="10">AI-2 transport protein TqsA</fullName>
    </submittedName>
</protein>
<feature type="transmembrane region" description="Helical" evidence="9">
    <location>
        <begin position="271"/>
        <end position="292"/>
    </location>
</feature>
<evidence type="ECO:0000313" key="10">
    <source>
        <dbReference type="EMBL" id="APW62608.1"/>
    </source>
</evidence>
<dbReference type="PANTHER" id="PTHR21716">
    <property type="entry name" value="TRANSMEMBRANE PROTEIN"/>
    <property type="match status" value="1"/>
</dbReference>
<proteinExistence type="inferred from homology"/>
<feature type="transmembrane region" description="Helical" evidence="9">
    <location>
        <begin position="63"/>
        <end position="81"/>
    </location>
</feature>
<dbReference type="OrthoDB" id="9799225at2"/>
<evidence type="ECO:0000256" key="2">
    <source>
        <dbReference type="ARBA" id="ARBA00009773"/>
    </source>
</evidence>
<evidence type="ECO:0000256" key="7">
    <source>
        <dbReference type="ARBA" id="ARBA00023136"/>
    </source>
</evidence>